<evidence type="ECO:0000256" key="9">
    <source>
        <dbReference type="NCBIfam" id="TIGR01400"/>
    </source>
</evidence>
<feature type="transmembrane region" description="Helical" evidence="10">
    <location>
        <begin position="64"/>
        <end position="89"/>
    </location>
</feature>
<comment type="subcellular location">
    <subcellularLocation>
        <location evidence="10">Cell membrane</location>
        <topology evidence="10">Multi-pass membrane protein</topology>
    </subcellularLocation>
    <subcellularLocation>
        <location evidence="10">Bacterial flagellum basal body</location>
    </subcellularLocation>
</comment>
<dbReference type="NCBIfam" id="TIGR01400">
    <property type="entry name" value="fliR"/>
    <property type="match status" value="1"/>
</dbReference>
<accession>A0A3Q9QXI2</accession>
<dbReference type="InterPro" id="IPR006303">
    <property type="entry name" value="FliR"/>
</dbReference>
<keyword evidence="5 10" id="KW-0812">Transmembrane</keyword>
<dbReference type="OrthoDB" id="9807748at2"/>
<evidence type="ECO:0000256" key="8">
    <source>
        <dbReference type="ARBA" id="ARBA00023143"/>
    </source>
</evidence>
<feature type="transmembrane region" description="Helical" evidence="10">
    <location>
        <begin position="177"/>
        <end position="202"/>
    </location>
</feature>
<evidence type="ECO:0000256" key="10">
    <source>
        <dbReference type="RuleBase" id="RU362071"/>
    </source>
</evidence>
<reference evidence="11 12" key="1">
    <citation type="submission" date="2017-07" db="EMBL/GenBank/DDBJ databases">
        <title>The complete genome sequence of Bacillus mesonae strain H20-5, an efficient strain improving plant abiotic stress resistance.</title>
        <authorList>
            <person name="Kim S.Y."/>
            <person name="Song H."/>
            <person name="Sang M.K."/>
            <person name="Weon H.-Y."/>
            <person name="Song J."/>
        </authorList>
    </citation>
    <scope>NUCLEOTIDE SEQUENCE [LARGE SCALE GENOMIC DNA]</scope>
    <source>
        <strain evidence="11 12">H20-5</strain>
    </source>
</reference>
<organism evidence="11 12">
    <name type="scientific">Neobacillus mesonae</name>
    <dbReference type="NCBI Taxonomy" id="1193713"/>
    <lineage>
        <taxon>Bacteria</taxon>
        <taxon>Bacillati</taxon>
        <taxon>Bacillota</taxon>
        <taxon>Bacilli</taxon>
        <taxon>Bacillales</taxon>
        <taxon>Bacillaceae</taxon>
        <taxon>Neobacillus</taxon>
    </lineage>
</organism>
<evidence type="ECO:0000256" key="7">
    <source>
        <dbReference type="ARBA" id="ARBA00023136"/>
    </source>
</evidence>
<dbReference type="Proteomes" id="UP000282892">
    <property type="component" value="Chromosome"/>
</dbReference>
<dbReference type="GO" id="GO:0009425">
    <property type="term" value="C:bacterial-type flagellum basal body"/>
    <property type="evidence" value="ECO:0007669"/>
    <property type="project" value="UniProtKB-SubCell"/>
</dbReference>
<comment type="function">
    <text evidence="1 10">Role in flagellar biosynthesis.</text>
</comment>
<dbReference type="Pfam" id="PF01311">
    <property type="entry name" value="Bac_export_1"/>
    <property type="match status" value="1"/>
</dbReference>
<dbReference type="AlphaFoldDB" id="A0A3Q9QXI2"/>
<keyword evidence="11" id="KW-0966">Cell projection</keyword>
<keyword evidence="6 10" id="KW-1133">Transmembrane helix</keyword>
<dbReference type="GO" id="GO:0005886">
    <property type="term" value="C:plasma membrane"/>
    <property type="evidence" value="ECO:0007669"/>
    <property type="project" value="UniProtKB-SubCell"/>
</dbReference>
<evidence type="ECO:0000256" key="5">
    <source>
        <dbReference type="ARBA" id="ARBA00022692"/>
    </source>
</evidence>
<evidence type="ECO:0000256" key="2">
    <source>
        <dbReference type="ARBA" id="ARBA00009772"/>
    </source>
</evidence>
<keyword evidence="8 10" id="KW-0975">Bacterial flagellum</keyword>
<evidence type="ECO:0000256" key="4">
    <source>
        <dbReference type="ARBA" id="ARBA00022475"/>
    </source>
</evidence>
<feature type="transmembrane region" description="Helical" evidence="10">
    <location>
        <begin position="7"/>
        <end position="28"/>
    </location>
</feature>
<gene>
    <name evidence="11" type="primary">fliR</name>
    <name evidence="11" type="ORF">CHR53_24605</name>
</gene>
<dbReference type="KEGG" id="nmk:CHR53_24605"/>
<proteinExistence type="inferred from homology"/>
<keyword evidence="11" id="KW-0969">Cilium</keyword>
<dbReference type="InterPro" id="IPR002010">
    <property type="entry name" value="T3SS_IM_R"/>
</dbReference>
<dbReference type="GO" id="GO:0044780">
    <property type="term" value="P:bacterial-type flagellum assembly"/>
    <property type="evidence" value="ECO:0007669"/>
    <property type="project" value="UniProtKB-UniRule"/>
</dbReference>
<dbReference type="RefSeq" id="WP_066388267.1">
    <property type="nucleotide sequence ID" value="NZ_CP022572.1"/>
</dbReference>
<feature type="transmembrane region" description="Helical" evidence="10">
    <location>
        <begin position="34"/>
        <end position="52"/>
    </location>
</feature>
<name>A0A3Q9QXI2_9BACI</name>
<evidence type="ECO:0000313" key="11">
    <source>
        <dbReference type="EMBL" id="AZU64162.1"/>
    </source>
</evidence>
<dbReference type="PANTHER" id="PTHR30065">
    <property type="entry name" value="FLAGELLAR BIOSYNTHETIC PROTEIN FLIR"/>
    <property type="match status" value="1"/>
</dbReference>
<keyword evidence="12" id="KW-1185">Reference proteome</keyword>
<evidence type="ECO:0000313" key="12">
    <source>
        <dbReference type="Proteomes" id="UP000282892"/>
    </source>
</evidence>
<feature type="transmembrane region" description="Helical" evidence="10">
    <location>
        <begin position="208"/>
        <end position="236"/>
    </location>
</feature>
<dbReference type="PANTHER" id="PTHR30065:SF1">
    <property type="entry name" value="SURFACE PRESENTATION OF ANTIGENS PROTEIN SPAR"/>
    <property type="match status" value="1"/>
</dbReference>
<keyword evidence="11" id="KW-0282">Flagellum</keyword>
<evidence type="ECO:0000256" key="6">
    <source>
        <dbReference type="ARBA" id="ARBA00022989"/>
    </source>
</evidence>
<dbReference type="GO" id="GO:0006605">
    <property type="term" value="P:protein targeting"/>
    <property type="evidence" value="ECO:0007669"/>
    <property type="project" value="UniProtKB-UniRule"/>
</dbReference>
<dbReference type="EMBL" id="CP022572">
    <property type="protein sequence ID" value="AZU64162.1"/>
    <property type="molecule type" value="Genomic_DNA"/>
</dbReference>
<evidence type="ECO:0000256" key="3">
    <source>
        <dbReference type="ARBA" id="ARBA00021717"/>
    </source>
</evidence>
<dbReference type="STRING" id="1193713.GCA_001636315_01820"/>
<evidence type="ECO:0000256" key="1">
    <source>
        <dbReference type="ARBA" id="ARBA00002578"/>
    </source>
</evidence>
<keyword evidence="7 10" id="KW-0472">Membrane</keyword>
<comment type="similarity">
    <text evidence="2 10">Belongs to the FliR/MopE/SpaR family.</text>
</comment>
<dbReference type="PRINTS" id="PR00953">
    <property type="entry name" value="TYPE3IMRPROT"/>
</dbReference>
<feature type="transmembrane region" description="Helical" evidence="10">
    <location>
        <begin position="122"/>
        <end position="141"/>
    </location>
</feature>
<protein>
    <recommendedName>
        <fullName evidence="3 9">Flagellar biosynthetic protein FliR</fullName>
    </recommendedName>
</protein>
<keyword evidence="4 10" id="KW-1003">Cell membrane</keyword>
<sequence>MTIFSHIPLFLLVFVRLACFFTTAPVFMDRQVPAVFKWGLAICFSILAGTLIQPVQAIEMDGLYLLLVLKEMLVGLCLGFFTAVLLYAVQLAGSLIDLQSGFAMSSLFNPQTGIQEPQTGRFFYMLALVFFLSIDGHHLLIKGILASYDWIAVQSMLPATVSENLVTLSLMIIKNMFWMAVLIASPIVGTLFLVDVALGILAKTVPQMNLFVIGIPVKMAVHFIVLFVFMPVFLIVMEKLVQTMVHSLEQILKILGT</sequence>